<evidence type="ECO:0000256" key="3">
    <source>
        <dbReference type="ARBA" id="ARBA00022729"/>
    </source>
</evidence>
<keyword evidence="6" id="KW-1185">Reference proteome</keyword>
<dbReference type="Gene3D" id="3.40.190.10">
    <property type="entry name" value="Periplasmic binding protein-like II"/>
    <property type="match status" value="2"/>
</dbReference>
<dbReference type="RefSeq" id="WP_273595980.1">
    <property type="nucleotide sequence ID" value="NZ_JAQQXS010000005.1"/>
</dbReference>
<gene>
    <name evidence="5" type="primary">modA</name>
    <name evidence="5" type="ORF">PRZ01_06610</name>
</gene>
<accession>A0ABT5KPR4</accession>
<comment type="similarity">
    <text evidence="1">Belongs to the bacterial solute-binding protein ModA family.</text>
</comment>
<proteinExistence type="inferred from homology"/>
<sequence>MSLSTAPAAKALRWAAVIVALMSGARIAQGAEMTVAAASSLSNAFKEMAPAFEAQHPGTQLLFNFAASDALLAQIAKGAHIDVFASADQDAMDRAEAQQLVQAHSRLNFAGNTLVLITPITSTLTLKTLSDLKKPEVAHLAMGMPEGVPAGRYAKSALEVAGLWSTLSPKALYARNVRQALDHVARGEAEAGFVYSTDAASLKRRVKVAFPVPTYAPIHYPAAVVAGSPNAERARQFINYLRSSAGQAVLTRHGFLPP</sequence>
<dbReference type="PANTHER" id="PTHR30632">
    <property type="entry name" value="MOLYBDATE-BINDING PERIPLASMIC PROTEIN"/>
    <property type="match status" value="1"/>
</dbReference>
<reference evidence="5 6" key="1">
    <citation type="submission" date="2022-10" db="EMBL/GenBank/DDBJ databases">
        <title>paucibacter sp. hw8 Genome sequencing.</title>
        <authorList>
            <person name="Park S."/>
        </authorList>
    </citation>
    <scope>NUCLEOTIDE SEQUENCE [LARGE SCALE GENOMIC DNA]</scope>
    <source>
        <strain evidence="6">hw8</strain>
    </source>
</reference>
<dbReference type="InterPro" id="IPR005950">
    <property type="entry name" value="ModA"/>
</dbReference>
<dbReference type="Pfam" id="PF13531">
    <property type="entry name" value="SBP_bac_11"/>
    <property type="match status" value="1"/>
</dbReference>
<comment type="caution">
    <text evidence="5">The sequence shown here is derived from an EMBL/GenBank/DDBJ whole genome shotgun (WGS) entry which is preliminary data.</text>
</comment>
<evidence type="ECO:0000313" key="6">
    <source>
        <dbReference type="Proteomes" id="UP001219862"/>
    </source>
</evidence>
<evidence type="ECO:0000256" key="4">
    <source>
        <dbReference type="SAM" id="SignalP"/>
    </source>
</evidence>
<dbReference type="InterPro" id="IPR050682">
    <property type="entry name" value="ModA/WtpA"/>
</dbReference>
<protein>
    <submittedName>
        <fullName evidence="5">Molybdate ABC transporter substrate-binding protein</fullName>
    </submittedName>
</protein>
<dbReference type="PANTHER" id="PTHR30632:SF0">
    <property type="entry name" value="SULFATE-BINDING PROTEIN"/>
    <property type="match status" value="1"/>
</dbReference>
<name>A0ABT5KPR4_9BURK</name>
<dbReference type="EMBL" id="JAQQXS010000005">
    <property type="protein sequence ID" value="MDC8784857.1"/>
    <property type="molecule type" value="Genomic_DNA"/>
</dbReference>
<dbReference type="SUPFAM" id="SSF53850">
    <property type="entry name" value="Periplasmic binding protein-like II"/>
    <property type="match status" value="1"/>
</dbReference>
<feature type="chain" id="PRO_5046547899" evidence="4">
    <location>
        <begin position="31"/>
        <end position="258"/>
    </location>
</feature>
<dbReference type="NCBIfam" id="TIGR01256">
    <property type="entry name" value="modA"/>
    <property type="match status" value="1"/>
</dbReference>
<evidence type="ECO:0000256" key="1">
    <source>
        <dbReference type="ARBA" id="ARBA00009175"/>
    </source>
</evidence>
<keyword evidence="2" id="KW-0479">Metal-binding</keyword>
<keyword evidence="3 4" id="KW-0732">Signal</keyword>
<evidence type="ECO:0000313" key="5">
    <source>
        <dbReference type="EMBL" id="MDC8784857.1"/>
    </source>
</evidence>
<dbReference type="Proteomes" id="UP001219862">
    <property type="component" value="Unassembled WGS sequence"/>
</dbReference>
<organism evidence="5 6">
    <name type="scientific">Roseateles koreensis</name>
    <dbReference type="NCBI Taxonomy" id="2987526"/>
    <lineage>
        <taxon>Bacteria</taxon>
        <taxon>Pseudomonadati</taxon>
        <taxon>Pseudomonadota</taxon>
        <taxon>Betaproteobacteria</taxon>
        <taxon>Burkholderiales</taxon>
        <taxon>Sphaerotilaceae</taxon>
        <taxon>Roseateles</taxon>
    </lineage>
</organism>
<feature type="signal peptide" evidence="4">
    <location>
        <begin position="1"/>
        <end position="30"/>
    </location>
</feature>
<evidence type="ECO:0000256" key="2">
    <source>
        <dbReference type="ARBA" id="ARBA00022723"/>
    </source>
</evidence>
<dbReference type="PIRSF" id="PIRSF004846">
    <property type="entry name" value="ModA"/>
    <property type="match status" value="1"/>
</dbReference>